<comment type="caution">
    <text evidence="2">The sequence shown here is derived from an EMBL/GenBank/DDBJ whole genome shotgun (WGS) entry which is preliminary data.</text>
</comment>
<evidence type="ECO:0000313" key="2">
    <source>
        <dbReference type="EMBL" id="CCO94497.1"/>
    </source>
</evidence>
<accession>A0A831A3I6</accession>
<evidence type="ECO:0000313" key="3">
    <source>
        <dbReference type="Proteomes" id="UP000013111"/>
    </source>
</evidence>
<keyword evidence="1" id="KW-0732">Signal</keyword>
<sequence length="206" mass="22479">MKTFRPALLAACLLLTGCASSTSQPESTSPSTWWNPVSWSWSTLSPWNWFSSPLQVSEQGVGGINGSTALQQQALSDGLNGNYRLRQGMRTADGNIVHFWQALNSDKQVKLELTGQSTVSRVDISDHTIATASGVKIGTPFSSLYKKAFKNCQKASGADSASVECKAPDSQHISYVFSGDWHGPEGLIPSDQTLKNWTISKIIWRR</sequence>
<dbReference type="Pfam" id="PF06572">
    <property type="entry name" value="DUF1131"/>
    <property type="match status" value="1"/>
</dbReference>
<dbReference type="EMBL" id="CAPB01000025">
    <property type="protein sequence ID" value="CCO94497.1"/>
    <property type="molecule type" value="Genomic_DNA"/>
</dbReference>
<dbReference type="Gene3D" id="2.60.460.10">
    <property type="entry name" value="protein yfey like domain"/>
    <property type="match status" value="1"/>
</dbReference>
<gene>
    <name evidence="2" type="ORF">BN437_2586</name>
</gene>
<organism evidence="2 3">
    <name type="scientific">Erwinia amylovora NBRC 12687 = CFBP 1232</name>
    <dbReference type="NCBI Taxonomy" id="1219359"/>
    <lineage>
        <taxon>Bacteria</taxon>
        <taxon>Pseudomonadati</taxon>
        <taxon>Pseudomonadota</taxon>
        <taxon>Gammaproteobacteria</taxon>
        <taxon>Enterobacterales</taxon>
        <taxon>Erwiniaceae</taxon>
        <taxon>Erwinia</taxon>
    </lineage>
</organism>
<reference evidence="2 3" key="1">
    <citation type="submission" date="2012-11" db="EMBL/GenBank/DDBJ databases">
        <authorList>
            <person name="Linke B."/>
        </authorList>
    </citation>
    <scope>NUCLEOTIDE SEQUENCE [LARGE SCALE GENOMIC DNA]</scope>
    <source>
        <strain evidence="3">CFBP 1232</strain>
    </source>
</reference>
<proteinExistence type="predicted"/>
<feature type="chain" id="PRO_5032853538" description="RpoE-regulated lipoprotein" evidence="1">
    <location>
        <begin position="22"/>
        <end position="206"/>
    </location>
</feature>
<dbReference type="InterPro" id="IPR038714">
    <property type="entry name" value="YfeY-like_sf"/>
</dbReference>
<protein>
    <recommendedName>
        <fullName evidence="4">RpoE-regulated lipoprotein</fullName>
    </recommendedName>
</protein>
<dbReference type="PROSITE" id="PS51257">
    <property type="entry name" value="PROKAR_LIPOPROTEIN"/>
    <property type="match status" value="1"/>
</dbReference>
<feature type="signal peptide" evidence="1">
    <location>
        <begin position="1"/>
        <end position="21"/>
    </location>
</feature>
<dbReference type="GeneID" id="97606696"/>
<reference evidence="2 3" key="2">
    <citation type="submission" date="2013-04" db="EMBL/GenBank/DDBJ databases">
        <title>Comparative genomics of 12 strains of Erwinia amylovora identifies a pan-genome with a large conserved core and provides insights into host specificity.</title>
        <authorList>
            <person name="Mann R.A."/>
            <person name="Smits T.H.M."/>
            <person name="Buehlmann A."/>
            <person name="Blom J."/>
            <person name="Goesmann A."/>
            <person name="Frey J.E."/>
            <person name="Plummer K.M."/>
            <person name="Beer S.V."/>
            <person name="Luck J."/>
            <person name="Duffy B."/>
            <person name="Rodoni B."/>
        </authorList>
    </citation>
    <scope>NUCLEOTIDE SEQUENCE [LARGE SCALE GENOMIC DNA]</scope>
    <source>
        <strain evidence="3">CFBP 1232</strain>
    </source>
</reference>
<dbReference type="InterPro" id="IPR010938">
    <property type="entry name" value="DUF1131"/>
</dbReference>
<dbReference type="NCBIfam" id="NF007990">
    <property type="entry name" value="PRK10718.1"/>
    <property type="match status" value="1"/>
</dbReference>
<dbReference type="Proteomes" id="UP000013111">
    <property type="component" value="Unassembled WGS sequence"/>
</dbReference>
<name>A0A831A3I6_ERWAM</name>
<dbReference type="AlphaFoldDB" id="A0A831A3I6"/>
<evidence type="ECO:0000256" key="1">
    <source>
        <dbReference type="SAM" id="SignalP"/>
    </source>
</evidence>
<evidence type="ECO:0008006" key="4">
    <source>
        <dbReference type="Google" id="ProtNLM"/>
    </source>
</evidence>
<dbReference type="RefSeq" id="WP_004158932.1">
    <property type="nucleotide sequence ID" value="NZ_BAYW01000024.1"/>
</dbReference>